<gene>
    <name evidence="3" type="ORF">SEVIR_8G090400v2</name>
</gene>
<evidence type="ECO:0000256" key="1">
    <source>
        <dbReference type="SAM" id="MobiDB-lite"/>
    </source>
</evidence>
<accession>A0A4U6THX3</accession>
<name>A0A4U6THX3_SETVI</name>
<proteinExistence type="predicted"/>
<evidence type="ECO:0008006" key="5">
    <source>
        <dbReference type="Google" id="ProtNLM"/>
    </source>
</evidence>
<protein>
    <recommendedName>
        <fullName evidence="5">Secreted protein</fullName>
    </recommendedName>
</protein>
<keyword evidence="4" id="KW-1185">Reference proteome</keyword>
<sequence length="154" mass="16692">MFFVGLPMYIVHRKRFIFSLTLALLRTVFSSSSRAATPCAPTLPRVSTPVVPRGRAAPSYPLPHTVVRLLPCRTYTVVRMLLATGRVSSPACYSATGRTSSSTYSATAGRTSSRAPPLTPPSSAYSAAVGCCPPPSCVHRCHCRHRRREETPKS</sequence>
<dbReference type="AlphaFoldDB" id="A0A4U6THX3"/>
<feature type="compositionally biased region" description="Polar residues" evidence="1">
    <location>
        <begin position="96"/>
        <end position="114"/>
    </location>
</feature>
<evidence type="ECO:0000313" key="3">
    <source>
        <dbReference type="EMBL" id="TKW00169.1"/>
    </source>
</evidence>
<keyword evidence="2" id="KW-0732">Signal</keyword>
<dbReference type="Proteomes" id="UP000298652">
    <property type="component" value="Chromosome 8"/>
</dbReference>
<reference evidence="3" key="1">
    <citation type="submission" date="2019-03" db="EMBL/GenBank/DDBJ databases">
        <title>WGS assembly of Setaria viridis.</title>
        <authorList>
            <person name="Huang P."/>
            <person name="Jenkins J."/>
            <person name="Grimwood J."/>
            <person name="Barry K."/>
            <person name="Healey A."/>
            <person name="Mamidi S."/>
            <person name="Sreedasyam A."/>
            <person name="Shu S."/>
            <person name="Feldman M."/>
            <person name="Wu J."/>
            <person name="Yu Y."/>
            <person name="Chen C."/>
            <person name="Johnson J."/>
            <person name="Rokhsar D."/>
            <person name="Baxter I."/>
            <person name="Schmutz J."/>
            <person name="Brutnell T."/>
            <person name="Kellogg E."/>
        </authorList>
    </citation>
    <scope>NUCLEOTIDE SEQUENCE [LARGE SCALE GENOMIC DNA]</scope>
</reference>
<dbReference type="Gramene" id="TKW00169">
    <property type="protein sequence ID" value="TKW00169"/>
    <property type="gene ID" value="SEVIR_8G090400v2"/>
</dbReference>
<organism evidence="3 4">
    <name type="scientific">Setaria viridis</name>
    <name type="common">Green bristlegrass</name>
    <name type="synonym">Setaria italica subsp. viridis</name>
    <dbReference type="NCBI Taxonomy" id="4556"/>
    <lineage>
        <taxon>Eukaryota</taxon>
        <taxon>Viridiplantae</taxon>
        <taxon>Streptophyta</taxon>
        <taxon>Embryophyta</taxon>
        <taxon>Tracheophyta</taxon>
        <taxon>Spermatophyta</taxon>
        <taxon>Magnoliopsida</taxon>
        <taxon>Liliopsida</taxon>
        <taxon>Poales</taxon>
        <taxon>Poaceae</taxon>
        <taxon>PACMAD clade</taxon>
        <taxon>Panicoideae</taxon>
        <taxon>Panicodae</taxon>
        <taxon>Paniceae</taxon>
        <taxon>Cenchrinae</taxon>
        <taxon>Setaria</taxon>
    </lineage>
</organism>
<feature type="region of interest" description="Disordered" evidence="1">
    <location>
        <begin position="90"/>
        <end position="121"/>
    </location>
</feature>
<evidence type="ECO:0000313" key="4">
    <source>
        <dbReference type="Proteomes" id="UP000298652"/>
    </source>
</evidence>
<feature type="signal peptide" evidence="2">
    <location>
        <begin position="1"/>
        <end position="30"/>
    </location>
</feature>
<dbReference type="EMBL" id="CM016559">
    <property type="protein sequence ID" value="TKW00169.1"/>
    <property type="molecule type" value="Genomic_DNA"/>
</dbReference>
<evidence type="ECO:0000256" key="2">
    <source>
        <dbReference type="SAM" id="SignalP"/>
    </source>
</evidence>
<feature type="chain" id="PRO_5020503380" description="Secreted protein" evidence="2">
    <location>
        <begin position="31"/>
        <end position="154"/>
    </location>
</feature>